<protein>
    <submittedName>
        <fullName evidence="1">Uncharacterized protein</fullName>
    </submittedName>
</protein>
<gene>
    <name evidence="1" type="ORF">FMM06_04945</name>
</gene>
<dbReference type="EMBL" id="VJWA01000001">
    <property type="protein sequence ID" value="TRW17509.1"/>
    <property type="molecule type" value="Genomic_DNA"/>
</dbReference>
<dbReference type="Proteomes" id="UP000317894">
    <property type="component" value="Unassembled WGS sequence"/>
</dbReference>
<keyword evidence="2" id="KW-1185">Reference proteome</keyword>
<reference evidence="1 2" key="1">
    <citation type="submission" date="2019-07" db="EMBL/GenBank/DDBJ databases">
        <title>Novel species isolated from glacier.</title>
        <authorList>
            <person name="Liu Q."/>
            <person name="Xin Y.-H."/>
        </authorList>
    </citation>
    <scope>NUCLEOTIDE SEQUENCE [LARGE SCALE GENOMIC DNA]</scope>
    <source>
        <strain evidence="1 2">LB1R16</strain>
    </source>
</reference>
<comment type="caution">
    <text evidence="1">The sequence shown here is derived from an EMBL/GenBank/DDBJ whole genome shotgun (WGS) entry which is preliminary data.</text>
</comment>
<organism evidence="1 2">
    <name type="scientific">Glacieibacterium frigidum</name>
    <dbReference type="NCBI Taxonomy" id="2593303"/>
    <lineage>
        <taxon>Bacteria</taxon>
        <taxon>Pseudomonadati</taxon>
        <taxon>Pseudomonadota</taxon>
        <taxon>Alphaproteobacteria</taxon>
        <taxon>Sphingomonadales</taxon>
        <taxon>Sphingosinicellaceae</taxon>
        <taxon>Glacieibacterium</taxon>
    </lineage>
</organism>
<accession>A0A552UH17</accession>
<name>A0A552UH17_9SPHN</name>
<evidence type="ECO:0000313" key="1">
    <source>
        <dbReference type="EMBL" id="TRW17509.1"/>
    </source>
</evidence>
<evidence type="ECO:0000313" key="2">
    <source>
        <dbReference type="Proteomes" id="UP000317894"/>
    </source>
</evidence>
<dbReference type="OrthoDB" id="7596495at2"/>
<dbReference type="RefSeq" id="WP_143555054.1">
    <property type="nucleotide sequence ID" value="NZ_VJWA01000001.1"/>
</dbReference>
<proteinExistence type="predicted"/>
<dbReference type="AlphaFoldDB" id="A0A552UH17"/>
<sequence>MVDRDEDDDDEEVELDPVVTVARITALEMMVGQLTITQLRILDKLGEIKLTPAYIRELADAYGEKVDSSTIIESSSTQVNYEFKLNVIHHLERFFEEMAAHLEANP</sequence>